<keyword evidence="1" id="KW-1133">Transmembrane helix</keyword>
<sequence>MILTVTNIWRFYRDGFRAMTWGRVLWAIILLKLFIMFVILKLFFFPDFIRESSGGLDEDDFVSRELIERRAPGN</sequence>
<dbReference type="Proteomes" id="UP000824023">
    <property type="component" value="Unassembled WGS sequence"/>
</dbReference>
<name>A0A9D2A695_9BACE</name>
<dbReference type="AlphaFoldDB" id="A0A9D2A695"/>
<protein>
    <submittedName>
        <fullName evidence="2">DUF4492 domain-containing protein</fullName>
    </submittedName>
</protein>
<gene>
    <name evidence="2" type="ORF">H9819_08135</name>
</gene>
<comment type="caution">
    <text evidence="2">The sequence shown here is derived from an EMBL/GenBank/DDBJ whole genome shotgun (WGS) entry which is preliminary data.</text>
</comment>
<feature type="transmembrane region" description="Helical" evidence="1">
    <location>
        <begin position="24"/>
        <end position="44"/>
    </location>
</feature>
<evidence type="ECO:0000313" key="2">
    <source>
        <dbReference type="EMBL" id="HIZ02200.1"/>
    </source>
</evidence>
<reference evidence="2" key="2">
    <citation type="submission" date="2021-04" db="EMBL/GenBank/DDBJ databases">
        <authorList>
            <person name="Gilroy R."/>
        </authorList>
    </citation>
    <scope>NUCLEOTIDE SEQUENCE</scope>
    <source>
        <strain evidence="2">ChiHjej12B11-24981</strain>
    </source>
</reference>
<keyword evidence="1" id="KW-0812">Transmembrane</keyword>
<dbReference type="InterPro" id="IPR027853">
    <property type="entry name" value="DUF4492"/>
</dbReference>
<organism evidence="2 3">
    <name type="scientific">Candidatus Bacteroides merdipullorum</name>
    <dbReference type="NCBI Taxonomy" id="2838474"/>
    <lineage>
        <taxon>Bacteria</taxon>
        <taxon>Pseudomonadati</taxon>
        <taxon>Bacteroidota</taxon>
        <taxon>Bacteroidia</taxon>
        <taxon>Bacteroidales</taxon>
        <taxon>Bacteroidaceae</taxon>
        <taxon>Bacteroides</taxon>
    </lineage>
</organism>
<proteinExistence type="predicted"/>
<accession>A0A9D2A695</accession>
<dbReference type="EMBL" id="DXCK01000112">
    <property type="protein sequence ID" value="HIZ02200.1"/>
    <property type="molecule type" value="Genomic_DNA"/>
</dbReference>
<evidence type="ECO:0000313" key="3">
    <source>
        <dbReference type="Proteomes" id="UP000824023"/>
    </source>
</evidence>
<evidence type="ECO:0000256" key="1">
    <source>
        <dbReference type="SAM" id="Phobius"/>
    </source>
</evidence>
<dbReference type="Pfam" id="PF14899">
    <property type="entry name" value="DUF4492"/>
    <property type="match status" value="1"/>
</dbReference>
<reference evidence="2" key="1">
    <citation type="journal article" date="2021" name="PeerJ">
        <title>Extensive microbial diversity within the chicken gut microbiome revealed by metagenomics and culture.</title>
        <authorList>
            <person name="Gilroy R."/>
            <person name="Ravi A."/>
            <person name="Getino M."/>
            <person name="Pursley I."/>
            <person name="Horton D.L."/>
            <person name="Alikhan N.F."/>
            <person name="Baker D."/>
            <person name="Gharbi K."/>
            <person name="Hall N."/>
            <person name="Watson M."/>
            <person name="Adriaenssens E.M."/>
            <person name="Foster-Nyarko E."/>
            <person name="Jarju S."/>
            <person name="Secka A."/>
            <person name="Antonio M."/>
            <person name="Oren A."/>
            <person name="Chaudhuri R.R."/>
            <person name="La Ragione R."/>
            <person name="Hildebrand F."/>
            <person name="Pallen M.J."/>
        </authorList>
    </citation>
    <scope>NUCLEOTIDE SEQUENCE</scope>
    <source>
        <strain evidence="2">ChiHjej12B11-24981</strain>
    </source>
</reference>
<keyword evidence="1" id="KW-0472">Membrane</keyword>